<evidence type="ECO:0000313" key="5">
    <source>
        <dbReference type="Proteomes" id="UP001152320"/>
    </source>
</evidence>
<sequence length="471" mass="51954">MKIFFLCFLLIRAWQCNTQDLPQTDSSLLDIVNCPEDFEIIADASQPLGFATWTEPSVLDTSGRTHRVYRSYRLSSMIPVGENEIIYVLADENGNRATCSFKILVKSVDTNPPIVYNCPNEIISSVEIGSEHAVVEWSEPAAMDDSGAVVLKERTHYSGQLFPISPSKHMVRYVYTDSSRNEGYCTFSVIINKVDTTSPQIVSCPNIVTREVELHSNGSYVEWTNPTATDNSGNVNLISMSHSRGDFFPLGITKVEYVFGDDSGNTAICNIDVVVTEVDRMVPKILHCPNDIIAGVKAPSTTTSVHWTEPTASDNSGKALMTGRSNAPGSEFELGTSTEVIYQFSDQSGNTAYCSFDVRVINDTTKPSIIGCPTRIIRQVNRSEKGMRVTWEEPIASDDTAYVEKMFNTHSSGDFFYVGSTGVEYVFKDLVGNTEECSFEVQITYVAEAVTGDTNENSHSVSGIDPQHTNK</sequence>
<dbReference type="AlphaFoldDB" id="A0A9Q1HIJ1"/>
<name>A0A9Q1HIJ1_HOLLE</name>
<keyword evidence="1" id="KW-0677">Repeat</keyword>
<reference evidence="4" key="1">
    <citation type="submission" date="2021-10" db="EMBL/GenBank/DDBJ databases">
        <title>Tropical sea cucumber genome reveals ecological adaptation and Cuvierian tubules defense mechanism.</title>
        <authorList>
            <person name="Chen T."/>
        </authorList>
    </citation>
    <scope>NUCLEOTIDE SEQUENCE</scope>
    <source>
        <strain evidence="4">Nanhai2018</strain>
        <tissue evidence="4">Muscle</tissue>
    </source>
</reference>
<evidence type="ECO:0000259" key="3">
    <source>
        <dbReference type="PROSITE" id="PS50825"/>
    </source>
</evidence>
<feature type="domain" description="HYR" evidence="3">
    <location>
        <begin position="364"/>
        <end position="445"/>
    </location>
</feature>
<keyword evidence="5" id="KW-1185">Reference proteome</keyword>
<feature type="domain" description="HYR" evidence="3">
    <location>
        <begin position="24"/>
        <end position="107"/>
    </location>
</feature>
<feature type="domain" description="HYR" evidence="3">
    <location>
        <begin position="108"/>
        <end position="193"/>
    </location>
</feature>
<organism evidence="4 5">
    <name type="scientific">Holothuria leucospilota</name>
    <name type="common">Black long sea cucumber</name>
    <name type="synonym">Mertensiothuria leucospilota</name>
    <dbReference type="NCBI Taxonomy" id="206669"/>
    <lineage>
        <taxon>Eukaryota</taxon>
        <taxon>Metazoa</taxon>
        <taxon>Echinodermata</taxon>
        <taxon>Eleutherozoa</taxon>
        <taxon>Echinozoa</taxon>
        <taxon>Holothuroidea</taxon>
        <taxon>Aspidochirotacea</taxon>
        <taxon>Aspidochirotida</taxon>
        <taxon>Holothuriidae</taxon>
        <taxon>Holothuria</taxon>
    </lineage>
</organism>
<dbReference type="Pfam" id="PF02494">
    <property type="entry name" value="HYR"/>
    <property type="match status" value="5"/>
</dbReference>
<protein>
    <submittedName>
        <fullName evidence="4">Hyalin</fullName>
    </submittedName>
</protein>
<dbReference type="InterPro" id="IPR003410">
    <property type="entry name" value="HYR_dom"/>
</dbReference>
<feature type="signal peptide" evidence="2">
    <location>
        <begin position="1"/>
        <end position="18"/>
    </location>
</feature>
<proteinExistence type="predicted"/>
<evidence type="ECO:0000256" key="1">
    <source>
        <dbReference type="ARBA" id="ARBA00022737"/>
    </source>
</evidence>
<dbReference type="PANTHER" id="PTHR24273">
    <property type="entry name" value="FI04643P-RELATED"/>
    <property type="match status" value="1"/>
</dbReference>
<dbReference type="OrthoDB" id="9992654at2759"/>
<keyword evidence="2" id="KW-0732">Signal</keyword>
<feature type="chain" id="PRO_5040325501" evidence="2">
    <location>
        <begin position="19"/>
        <end position="471"/>
    </location>
</feature>
<dbReference type="PROSITE" id="PS50825">
    <property type="entry name" value="HYR"/>
    <property type="match status" value="5"/>
</dbReference>
<dbReference type="PANTHER" id="PTHR24273:SF32">
    <property type="entry name" value="HYALIN"/>
    <property type="match status" value="1"/>
</dbReference>
<evidence type="ECO:0000313" key="4">
    <source>
        <dbReference type="EMBL" id="KAJ8046995.1"/>
    </source>
</evidence>
<feature type="domain" description="HYR" evidence="3">
    <location>
        <begin position="278"/>
        <end position="362"/>
    </location>
</feature>
<feature type="domain" description="HYR" evidence="3">
    <location>
        <begin position="194"/>
        <end position="277"/>
    </location>
</feature>
<comment type="caution">
    <text evidence="4">The sequence shown here is derived from an EMBL/GenBank/DDBJ whole genome shotgun (WGS) entry which is preliminary data.</text>
</comment>
<dbReference type="EMBL" id="JAIZAY010000002">
    <property type="protein sequence ID" value="KAJ8046995.1"/>
    <property type="molecule type" value="Genomic_DNA"/>
</dbReference>
<accession>A0A9Q1HIJ1</accession>
<evidence type="ECO:0000256" key="2">
    <source>
        <dbReference type="SAM" id="SignalP"/>
    </source>
</evidence>
<gene>
    <name evidence="4" type="ORF">HOLleu_05861</name>
</gene>
<dbReference type="Proteomes" id="UP001152320">
    <property type="component" value="Chromosome 2"/>
</dbReference>